<dbReference type="SUPFAM" id="SSF47769">
    <property type="entry name" value="SAM/Pointed domain"/>
    <property type="match status" value="1"/>
</dbReference>
<reference evidence="5" key="1">
    <citation type="submission" date="2023-06" db="EMBL/GenBank/DDBJ databases">
        <title>Phylogenetic Diversity of Rhizobium strains.</title>
        <authorList>
            <person name="Moura F.T."/>
            <person name="Helene L.C.F."/>
            <person name="Hungria M."/>
        </authorList>
    </citation>
    <scope>NUCLEOTIDE SEQUENCE</scope>
    <source>
        <strain evidence="5">CCGE524</strain>
    </source>
</reference>
<dbReference type="CDD" id="cd07302">
    <property type="entry name" value="CHD"/>
    <property type="match status" value="1"/>
</dbReference>
<gene>
    <name evidence="5" type="ORF">PY650_21680</name>
</gene>
<evidence type="ECO:0000313" key="6">
    <source>
        <dbReference type="Proteomes" id="UP001172630"/>
    </source>
</evidence>
<dbReference type="Pfam" id="PF13191">
    <property type="entry name" value="AAA_16"/>
    <property type="match status" value="1"/>
</dbReference>
<dbReference type="Gene3D" id="1.25.40.10">
    <property type="entry name" value="Tetratricopeptide repeat domain"/>
    <property type="match status" value="1"/>
</dbReference>
<organism evidence="5 6">
    <name type="scientific">Rhizobium calliandrae</name>
    <dbReference type="NCBI Taxonomy" id="1312182"/>
    <lineage>
        <taxon>Bacteria</taxon>
        <taxon>Pseudomonadati</taxon>
        <taxon>Pseudomonadota</taxon>
        <taxon>Alphaproteobacteria</taxon>
        <taxon>Hyphomicrobiales</taxon>
        <taxon>Rhizobiaceae</taxon>
        <taxon>Rhizobium/Agrobacterium group</taxon>
        <taxon>Rhizobium</taxon>
    </lineage>
</organism>
<dbReference type="PANTHER" id="PTHR16305">
    <property type="entry name" value="TESTICULAR SOLUBLE ADENYLYL CYCLASE"/>
    <property type="match status" value="1"/>
</dbReference>
<dbReference type="RefSeq" id="WP_285881604.1">
    <property type="nucleotide sequence ID" value="NZ_JARFYN010000030.1"/>
</dbReference>
<keyword evidence="2" id="KW-0067">ATP-binding</keyword>
<dbReference type="SUPFAM" id="SSF52540">
    <property type="entry name" value="P-loop containing nucleoside triphosphate hydrolases"/>
    <property type="match status" value="1"/>
</dbReference>
<dbReference type="InterPro" id="IPR027417">
    <property type="entry name" value="P-loop_NTPase"/>
</dbReference>
<dbReference type="PROSITE" id="PS50125">
    <property type="entry name" value="GUANYLATE_CYCLASE_2"/>
    <property type="match status" value="1"/>
</dbReference>
<dbReference type="Gene3D" id="3.30.70.1230">
    <property type="entry name" value="Nucleotide cyclase"/>
    <property type="match status" value="1"/>
</dbReference>
<comment type="caution">
    <text evidence="5">The sequence shown here is derived from an EMBL/GenBank/DDBJ whole genome shotgun (WGS) entry which is preliminary data.</text>
</comment>
<feature type="domain" description="SAM" evidence="3">
    <location>
        <begin position="6"/>
        <end position="68"/>
    </location>
</feature>
<feature type="domain" description="Guanylate cyclase" evidence="4">
    <location>
        <begin position="90"/>
        <end position="218"/>
    </location>
</feature>
<evidence type="ECO:0000259" key="3">
    <source>
        <dbReference type="PROSITE" id="PS50105"/>
    </source>
</evidence>
<evidence type="ECO:0000256" key="2">
    <source>
        <dbReference type="ARBA" id="ARBA00022840"/>
    </source>
</evidence>
<dbReference type="Gene3D" id="1.10.150.50">
    <property type="entry name" value="Transcription Factor, Ets-1"/>
    <property type="match status" value="1"/>
</dbReference>
<dbReference type="InterPro" id="IPR013761">
    <property type="entry name" value="SAM/pointed_sf"/>
</dbReference>
<keyword evidence="6" id="KW-1185">Reference proteome</keyword>
<dbReference type="PROSITE" id="PS50105">
    <property type="entry name" value="SAM_DOMAIN"/>
    <property type="match status" value="1"/>
</dbReference>
<protein>
    <submittedName>
        <fullName evidence="5">Adenylate/guanylate cyclase domain-containing protein</fullName>
    </submittedName>
</protein>
<dbReference type="EMBL" id="JARFYN010000030">
    <property type="protein sequence ID" value="MDL2408209.1"/>
    <property type="molecule type" value="Genomic_DNA"/>
</dbReference>
<dbReference type="InterPro" id="IPR001054">
    <property type="entry name" value="A/G_cyclase"/>
</dbReference>
<sequence>MSVPTSTSIDIENWLRTIELGQYEDLFRKNEIDGEVLADVTELDLEKMGVPFGHRKRLIKAIRALLSSPSQKSKPEGRSSVEAAERRQLTVMFCDLVGSTAMSAQLDPEDMRAIMAAYQKCCADLIEINGGFVAKYMGDGVLAYFGYPLAHEHDAELSVRAGLAIADAVHKLEAVGPPLHVRVGIATGIVVVGDLLGSGESQERGVVGDTPNLAARLQSIAAPDTVVIAEGTRRLLGHLFELSDLGPQDLKGVAGPTPAWKVLPRSFLENRFEALHQGDLTELVGRGRELELMLESWAKARDGRGQVVLLSGEAGIGKSRMTASFIDRLAGEPHITKRFFCSPQRSDSALSPFIGHMERAAGFRRDDDVKAKLDKLDIRLAVTATSPQDAALIAAFLSLPNDGRYPDIDMLPARQRQSTMDALIWQVEAASRQSPVLMVFEDVHWADASSMELLDQLIARASSLRVMLLLTFRLEFVPPWHSGDYIKAIVLHRFDSSEVEALIDHVARGNSLAANVRQDIIERADGIPLFVEEMTKAVLEASDEAAVTHTIAAIPSPVLAVPASLHASLMSRLDRLGSAKAVAQISAAIGREVPLQLLATVTRLPRAELEDALGRLVEAGLMTVHGTAPDLTYTFKHALLQDTAYGTLLREGRRELHARIGEVLESQFPEVATNQPEILACHFAEAGESLRAAILWDLAGQLSVSRSAYVEAEAHFKYALSALAGLPDGPSRRGEQLKAQVGLANALMFTKSYTSVETKAAFEGARALVREIETAGEQLEDPFVTFSVLFGFWMTNYVAFNAHAVRELGAQSLALAEQHNDEIPLVIGHSLLGAALVVSGDLLDGFSHLESAARIYDVSKHSAALTNHFGMDFGTGFLAFRANAHWMCGRPDAARIDVEHALANARRIAHVPTLMAVLHRTGSLQLRLGNAPAAKAQADELIALAQEKKAPAFNAHAMADQACVLAAEGRAADAIHMLDRALAADKALASTVEIPTLLIAKALANAELGEFEAARFCLKEAATLIETTGERWWESDLHRAAGDIEWMSPERNPSIAAGHFARALQVARTQQAMSFELRAATGMARLWRDQGLLAEANAVLAPIHARFDPAFDMPDLAAAKALLREVL</sequence>
<dbReference type="InterPro" id="IPR001660">
    <property type="entry name" value="SAM"/>
</dbReference>
<dbReference type="PANTHER" id="PTHR16305:SF28">
    <property type="entry name" value="GUANYLATE CYCLASE DOMAIN-CONTAINING PROTEIN"/>
    <property type="match status" value="1"/>
</dbReference>
<evidence type="ECO:0000256" key="1">
    <source>
        <dbReference type="ARBA" id="ARBA00022741"/>
    </source>
</evidence>
<accession>A0ABT7KHU5</accession>
<dbReference type="CDD" id="cd09487">
    <property type="entry name" value="SAM_superfamily"/>
    <property type="match status" value="1"/>
</dbReference>
<dbReference type="SUPFAM" id="SSF48452">
    <property type="entry name" value="TPR-like"/>
    <property type="match status" value="1"/>
</dbReference>
<name>A0ABT7KHU5_9HYPH</name>
<evidence type="ECO:0000313" key="5">
    <source>
        <dbReference type="EMBL" id="MDL2408209.1"/>
    </source>
</evidence>
<dbReference type="SMART" id="SM00044">
    <property type="entry name" value="CYCc"/>
    <property type="match status" value="1"/>
</dbReference>
<dbReference type="InterPro" id="IPR011990">
    <property type="entry name" value="TPR-like_helical_dom_sf"/>
</dbReference>
<dbReference type="Proteomes" id="UP001172630">
    <property type="component" value="Unassembled WGS sequence"/>
</dbReference>
<dbReference type="SUPFAM" id="SSF55073">
    <property type="entry name" value="Nucleotide cyclase"/>
    <property type="match status" value="1"/>
</dbReference>
<evidence type="ECO:0000259" key="4">
    <source>
        <dbReference type="PROSITE" id="PS50125"/>
    </source>
</evidence>
<dbReference type="InterPro" id="IPR029787">
    <property type="entry name" value="Nucleotide_cyclase"/>
</dbReference>
<dbReference type="SMART" id="SM00454">
    <property type="entry name" value="SAM"/>
    <property type="match status" value="1"/>
</dbReference>
<proteinExistence type="predicted"/>
<dbReference type="InterPro" id="IPR041664">
    <property type="entry name" value="AAA_16"/>
</dbReference>
<dbReference type="Pfam" id="PF00536">
    <property type="entry name" value="SAM_1"/>
    <property type="match status" value="1"/>
</dbReference>
<keyword evidence="1" id="KW-0547">Nucleotide-binding</keyword>
<dbReference type="Pfam" id="PF00211">
    <property type="entry name" value="Guanylate_cyc"/>
    <property type="match status" value="1"/>
</dbReference>